<dbReference type="InterPro" id="IPR038726">
    <property type="entry name" value="PDDEXK_AddAB-type"/>
</dbReference>
<dbReference type="EC" id="5.6.2.4" evidence="7"/>
<dbReference type="PROSITE" id="PS51198">
    <property type="entry name" value="UVRD_HELICASE_ATP_BIND"/>
    <property type="match status" value="1"/>
</dbReference>
<evidence type="ECO:0000256" key="6">
    <source>
        <dbReference type="ARBA" id="ARBA00034617"/>
    </source>
</evidence>
<dbReference type="AlphaFoldDB" id="Q21UE6"/>
<evidence type="ECO:0000256" key="10">
    <source>
        <dbReference type="PROSITE-ProRule" id="PRU00560"/>
    </source>
</evidence>
<dbReference type="GO" id="GO:0043138">
    <property type="term" value="F:3'-5' DNA helicase activity"/>
    <property type="evidence" value="ECO:0007669"/>
    <property type="project" value="UniProtKB-EC"/>
</dbReference>
<dbReference type="PANTHER" id="PTHR11070">
    <property type="entry name" value="UVRD / RECB / PCRA DNA HELICASE FAMILY MEMBER"/>
    <property type="match status" value="1"/>
</dbReference>
<dbReference type="SUPFAM" id="SSF52540">
    <property type="entry name" value="P-loop containing nucleoside triphosphate hydrolases"/>
    <property type="match status" value="1"/>
</dbReference>
<reference evidence="15" key="1">
    <citation type="submission" date="2006-02" db="EMBL/GenBank/DDBJ databases">
        <title>Complete sequence of chromosome of Rhodoferax ferrireducens DSM 15236.</title>
        <authorList>
            <person name="Copeland A."/>
            <person name="Lucas S."/>
            <person name="Lapidus A."/>
            <person name="Barry K."/>
            <person name="Detter J.C."/>
            <person name="Glavina del Rio T."/>
            <person name="Hammon N."/>
            <person name="Israni S."/>
            <person name="Pitluck S."/>
            <person name="Brettin T."/>
            <person name="Bruce D."/>
            <person name="Han C."/>
            <person name="Tapia R."/>
            <person name="Gilna P."/>
            <person name="Kiss H."/>
            <person name="Schmutz J."/>
            <person name="Larimer F."/>
            <person name="Land M."/>
            <person name="Kyrpides N."/>
            <person name="Ivanova N."/>
            <person name="Richardson P."/>
        </authorList>
    </citation>
    <scope>NUCLEOTIDE SEQUENCE [LARGE SCALE GENOMIC DNA]</scope>
    <source>
        <strain evidence="15">ATCC BAA-621 / DSM 15236 / T118</strain>
    </source>
</reference>
<evidence type="ECO:0000256" key="9">
    <source>
        <dbReference type="ARBA" id="ARBA00048988"/>
    </source>
</evidence>
<evidence type="ECO:0000256" key="1">
    <source>
        <dbReference type="ARBA" id="ARBA00022741"/>
    </source>
</evidence>
<accession>Q21UE6</accession>
<organism evidence="14 15">
    <name type="scientific">Albidiferax ferrireducens (strain ATCC BAA-621 / DSM 15236 / T118)</name>
    <name type="common">Rhodoferax ferrireducens</name>
    <dbReference type="NCBI Taxonomy" id="338969"/>
    <lineage>
        <taxon>Bacteria</taxon>
        <taxon>Pseudomonadati</taxon>
        <taxon>Pseudomonadota</taxon>
        <taxon>Betaproteobacteria</taxon>
        <taxon>Burkholderiales</taxon>
        <taxon>Comamonadaceae</taxon>
        <taxon>Rhodoferax</taxon>
    </lineage>
</organism>
<dbReference type="HOGENOM" id="CLU_001114_0_0_4"/>
<feature type="domain" description="UvrD-like helicase ATP-binding" evidence="12">
    <location>
        <begin position="16"/>
        <end position="519"/>
    </location>
</feature>
<evidence type="ECO:0000256" key="8">
    <source>
        <dbReference type="ARBA" id="ARBA00034923"/>
    </source>
</evidence>
<keyword evidence="2 10" id="KW-0378">Hydrolase</keyword>
<dbReference type="Pfam" id="PF12705">
    <property type="entry name" value="PDDEXK_1"/>
    <property type="match status" value="1"/>
</dbReference>
<dbReference type="GO" id="GO:0005524">
    <property type="term" value="F:ATP binding"/>
    <property type="evidence" value="ECO:0007669"/>
    <property type="project" value="UniProtKB-UniRule"/>
</dbReference>
<dbReference type="Pfam" id="PF00580">
    <property type="entry name" value="UvrD-helicase"/>
    <property type="match status" value="1"/>
</dbReference>
<dbReference type="GO" id="GO:0016887">
    <property type="term" value="F:ATP hydrolysis activity"/>
    <property type="evidence" value="ECO:0007669"/>
    <property type="project" value="RHEA"/>
</dbReference>
<keyword evidence="15" id="KW-1185">Reference proteome</keyword>
<dbReference type="Gene3D" id="3.40.50.300">
    <property type="entry name" value="P-loop containing nucleotide triphosphate hydrolases"/>
    <property type="match status" value="3"/>
</dbReference>
<feature type="region of interest" description="Disordered" evidence="11">
    <location>
        <begin position="566"/>
        <end position="594"/>
    </location>
</feature>
<proteinExistence type="predicted"/>
<dbReference type="KEGG" id="rfr:Rfer_2896"/>
<evidence type="ECO:0000259" key="12">
    <source>
        <dbReference type="PROSITE" id="PS51198"/>
    </source>
</evidence>
<dbReference type="GO" id="GO:0033202">
    <property type="term" value="C:DNA helicase complex"/>
    <property type="evidence" value="ECO:0007669"/>
    <property type="project" value="TreeGrafter"/>
</dbReference>
<feature type="domain" description="UvrD-like helicase C-terminal" evidence="13">
    <location>
        <begin position="564"/>
        <end position="845"/>
    </location>
</feature>
<evidence type="ECO:0000256" key="7">
    <source>
        <dbReference type="ARBA" id="ARBA00034808"/>
    </source>
</evidence>
<gene>
    <name evidence="14" type="ordered locus">Rfer_2896</name>
</gene>
<comment type="catalytic activity">
    <reaction evidence="6">
        <text>Couples ATP hydrolysis with the unwinding of duplex DNA by translocating in the 3'-5' direction.</text>
        <dbReference type="EC" id="5.6.2.4"/>
    </reaction>
</comment>
<evidence type="ECO:0000256" key="11">
    <source>
        <dbReference type="SAM" id="MobiDB-lite"/>
    </source>
</evidence>
<dbReference type="eggNOG" id="COG1074">
    <property type="taxonomic scope" value="Bacteria"/>
</dbReference>
<dbReference type="Gene3D" id="1.10.486.10">
    <property type="entry name" value="PCRA, domain 4"/>
    <property type="match status" value="1"/>
</dbReference>
<dbReference type="GO" id="GO:0000725">
    <property type="term" value="P:recombinational repair"/>
    <property type="evidence" value="ECO:0007669"/>
    <property type="project" value="TreeGrafter"/>
</dbReference>
<dbReference type="Pfam" id="PF13361">
    <property type="entry name" value="UvrD_C"/>
    <property type="match status" value="2"/>
</dbReference>
<dbReference type="Proteomes" id="UP000008332">
    <property type="component" value="Chromosome"/>
</dbReference>
<evidence type="ECO:0000313" key="15">
    <source>
        <dbReference type="Proteomes" id="UP000008332"/>
    </source>
</evidence>
<keyword evidence="5" id="KW-0413">Isomerase</keyword>
<comment type="catalytic activity">
    <reaction evidence="9">
        <text>ATP + H2O = ADP + phosphate + H(+)</text>
        <dbReference type="Rhea" id="RHEA:13065"/>
        <dbReference type="ChEBI" id="CHEBI:15377"/>
        <dbReference type="ChEBI" id="CHEBI:15378"/>
        <dbReference type="ChEBI" id="CHEBI:30616"/>
        <dbReference type="ChEBI" id="CHEBI:43474"/>
        <dbReference type="ChEBI" id="CHEBI:456216"/>
        <dbReference type="EC" id="5.6.2.4"/>
    </reaction>
</comment>
<dbReference type="RefSeq" id="WP_011465173.1">
    <property type="nucleotide sequence ID" value="NC_007908.1"/>
</dbReference>
<dbReference type="OrthoDB" id="5905204at2"/>
<dbReference type="InterPro" id="IPR014017">
    <property type="entry name" value="DNA_helicase_UvrD-like_C"/>
</dbReference>
<feature type="binding site" evidence="10">
    <location>
        <begin position="37"/>
        <end position="44"/>
    </location>
    <ligand>
        <name>ATP</name>
        <dbReference type="ChEBI" id="CHEBI:30616"/>
    </ligand>
</feature>
<protein>
    <recommendedName>
        <fullName evidence="7">DNA 3'-5' helicase</fullName>
        <ecNumber evidence="7">5.6.2.4</ecNumber>
    </recommendedName>
    <alternativeName>
        <fullName evidence="8">DNA 3'-5' helicase II</fullName>
    </alternativeName>
</protein>
<dbReference type="InterPro" id="IPR014016">
    <property type="entry name" value="UvrD-like_ATP-bd"/>
</dbReference>
<evidence type="ECO:0000256" key="4">
    <source>
        <dbReference type="ARBA" id="ARBA00022840"/>
    </source>
</evidence>
<keyword evidence="1 10" id="KW-0547">Nucleotide-binding</keyword>
<evidence type="ECO:0000256" key="3">
    <source>
        <dbReference type="ARBA" id="ARBA00022806"/>
    </source>
</evidence>
<dbReference type="STRING" id="338969.Rfer_2896"/>
<evidence type="ECO:0000313" key="14">
    <source>
        <dbReference type="EMBL" id="ABD70607.1"/>
    </source>
</evidence>
<evidence type="ECO:0000256" key="5">
    <source>
        <dbReference type="ARBA" id="ARBA00023235"/>
    </source>
</evidence>
<dbReference type="GO" id="GO:0003677">
    <property type="term" value="F:DNA binding"/>
    <property type="evidence" value="ECO:0007669"/>
    <property type="project" value="InterPro"/>
</dbReference>
<dbReference type="EMBL" id="CP000267">
    <property type="protein sequence ID" value="ABD70607.1"/>
    <property type="molecule type" value="Genomic_DNA"/>
</dbReference>
<dbReference type="InterPro" id="IPR000212">
    <property type="entry name" value="DNA_helicase_UvrD/REP"/>
</dbReference>
<keyword evidence="3 10" id="KW-0347">Helicase</keyword>
<evidence type="ECO:0000256" key="2">
    <source>
        <dbReference type="ARBA" id="ARBA00022801"/>
    </source>
</evidence>
<dbReference type="PROSITE" id="PS51217">
    <property type="entry name" value="UVRD_HELICASE_CTER"/>
    <property type="match status" value="1"/>
</dbReference>
<dbReference type="InterPro" id="IPR027417">
    <property type="entry name" value="P-loop_NTPase"/>
</dbReference>
<sequence>MPDSQPAPAYEHNGQLISAEAFYAIACDPRRSVAVEACAGAGKTWMLVSRIVRALLDGVDASSGELRVQPHEILAITFTKRAASEMRERLYQWLAEFAVADRATLLKELTLRGVLDKNELHPPSVLPEQLSKLYQNILRSGRQVQVRTFHSWFAALLRSAPLAVLQQMELPANYQLLEDDTPAKALVWRRFYAALLRPKPAQVGGAELRGDAPDESCGFTLQFDYEAVVFDYGRAQTDKALQTALDKRTEFTLADAQGVVLRSVLPFGTQFPEFAGLGTPDDFLRDQPQRWQILLDAAAALGRASAKTFAAKGVELEMALSSGDLSAAFAALLTDKDAPRKFSEKIAGIEAVREAQDLVLRVVAARLQHAAWTYQQRMARLTRALLKEFAALKREHGWVDMNDVERAALVMLSDPVLCGWVQERLDARIKHLLIDEFQDTNPLQWQALKSWLSGYAGTGGGASGGAGATAPRVFIVGDPKQSIYRFRRAEPQVFKAAKAFVRDGLNGDLLSCDHTRRNATGVIAVVNAVMTQAVQADGYEGFRAHTTSASELGLVCKLPPIARPERLAGAASSGDETEGGGTASAGWRDSLDTPRELPEETLRTLEARQAAHWIAQQLASAETPDTEGRGLQAADVMVLSRKRAGLLPLQLELRKLHIAAQIGEKTNLIDCCEVQDLVALLDVLVSPRHDLSLARVLKSPLFDMTDAALVQLAQAVRAQSQPPADGSWFDVLQKSELSTQDGRGLAACLMRWKGWLDQWPPHDALQAIYFDGDVLARFAAAAPASQRDAVLANLTALLGMSLQLDGGRFSTPYAFVRALKGGGVLAPAAVNPQAVRLLTVHGAKGLEAQVVLLLDTDTPERNADTMGVLIDWPGEAAWPSKFVFLASESQPPACAVPTLEAERLERQREELNALYVALTRARRTLAISSIAPYRSAERSWWQRLSDLAQPAVPAGAAALAAPLPDAVTVADAVFYIKELPLAPVEYRQVAIKSEANLGGSRGGDDANADADALSARLGKAMHRLLEWGDATPANTAACAREFALTPEQGAQAAAMAARILQGEGAWAWDNTRLAWQGNEIELLYQGQCLRLDRLVQRTDAQHAGHWWVLDYKSAPAPHEQAELLAQLRDYRAAVQAIYPDAVVKAAFLTAHGALIEVNEVNWNSA</sequence>
<evidence type="ECO:0000259" key="13">
    <source>
        <dbReference type="PROSITE" id="PS51217"/>
    </source>
</evidence>
<keyword evidence="4 10" id="KW-0067">ATP-binding</keyword>
<dbReference type="PANTHER" id="PTHR11070:SF2">
    <property type="entry name" value="ATP-DEPENDENT DNA HELICASE SRS2"/>
    <property type="match status" value="1"/>
</dbReference>
<dbReference type="GO" id="GO:0005829">
    <property type="term" value="C:cytosol"/>
    <property type="evidence" value="ECO:0007669"/>
    <property type="project" value="TreeGrafter"/>
</dbReference>
<name>Q21UE6_ALBFT</name>